<dbReference type="Gene3D" id="2.40.30.200">
    <property type="match status" value="1"/>
</dbReference>
<dbReference type="RefSeq" id="WP_065524807.1">
    <property type="nucleotide sequence ID" value="NZ_CP016540.2"/>
</dbReference>
<evidence type="ECO:0000313" key="2">
    <source>
        <dbReference type="EMBL" id="ANU28461.1"/>
    </source>
</evidence>
<name>A0A1B1S5K7_9BACL</name>
<evidence type="ECO:0000313" key="3">
    <source>
        <dbReference type="Proteomes" id="UP000053354"/>
    </source>
</evidence>
<keyword evidence="3" id="KW-1185">Reference proteome</keyword>
<feature type="domain" description="Siphovirus-type tail component RIFT-related" evidence="1">
    <location>
        <begin position="17"/>
        <end position="123"/>
    </location>
</feature>
<evidence type="ECO:0000259" key="1">
    <source>
        <dbReference type="Pfam" id="PF05709"/>
    </source>
</evidence>
<dbReference type="OrthoDB" id="2194642at2"/>
<dbReference type="EMBL" id="CP016540">
    <property type="protein sequence ID" value="ANU28461.1"/>
    <property type="molecule type" value="Genomic_DNA"/>
</dbReference>
<dbReference type="AlphaFoldDB" id="A0A1B1S5K7"/>
<reference evidence="2" key="1">
    <citation type="submission" date="2016-10" db="EMBL/GenBank/DDBJ databases">
        <authorList>
            <person name="See-Too W.S."/>
        </authorList>
    </citation>
    <scope>NUCLEOTIDE SEQUENCE</scope>
    <source>
        <strain evidence="2">L10.15</strain>
    </source>
</reference>
<dbReference type="Pfam" id="PF05709">
    <property type="entry name" value="Sipho_tail"/>
    <property type="match status" value="1"/>
</dbReference>
<protein>
    <recommendedName>
        <fullName evidence="1">Siphovirus-type tail component RIFT-related domain-containing protein</fullName>
    </recommendedName>
</protein>
<proteinExistence type="predicted"/>
<dbReference type="KEGG" id="pll:I858_015840"/>
<sequence>MDVLIEKLDGQTKRFSDLGLIPRDFRVSSIGLREYGSQVTGRSGRIDKGADYDVKNIAVPFMFESEDLASYGEKRDEIFAWLGGKEAFYIYEGRSEVEAQFELPGESNDTWDYQSDIDFSKRYLVRRTNEMSPNQQGLWGLDEITFSTIKLPFGESAMIHKKKSDVPIDFIVTNNGTETIDPVEGMHLYIYYIGPSTNLKIKNLTNGTIWSFTGSSASGNVIEIDGVQSKLKGLSIVRNTNLGLITLSPGQNRIKVEGATFGQIAFEFREYFR</sequence>
<dbReference type="STRING" id="1302659.I858_015840"/>
<gene>
    <name evidence="2" type="ORF">I858_015840</name>
</gene>
<accession>A0A1B1S5K7</accession>
<organism evidence="2 3">
    <name type="scientific">Planococcus versutus</name>
    <dbReference type="NCBI Taxonomy" id="1302659"/>
    <lineage>
        <taxon>Bacteria</taxon>
        <taxon>Bacillati</taxon>
        <taxon>Bacillota</taxon>
        <taxon>Bacilli</taxon>
        <taxon>Bacillales</taxon>
        <taxon>Caryophanaceae</taxon>
        <taxon>Planococcus</taxon>
    </lineage>
</organism>
<dbReference type="InterPro" id="IPR008841">
    <property type="entry name" value="Siphovirus-type_tail_N"/>
</dbReference>
<dbReference type="Proteomes" id="UP000053354">
    <property type="component" value="Chromosome"/>
</dbReference>